<dbReference type="Proteomes" id="UP000683246">
    <property type="component" value="Chromosome"/>
</dbReference>
<name>A0A8J8SI40_9FIRM</name>
<dbReference type="GO" id="GO:0000160">
    <property type="term" value="P:phosphorelay signal transduction system"/>
    <property type="evidence" value="ECO:0007669"/>
    <property type="project" value="InterPro"/>
</dbReference>
<accession>A0A8J8SI40</accession>
<dbReference type="InterPro" id="IPR011006">
    <property type="entry name" value="CheY-like_superfamily"/>
</dbReference>
<dbReference type="SMART" id="SM00448">
    <property type="entry name" value="REC"/>
    <property type="match status" value="1"/>
</dbReference>
<dbReference type="Pfam" id="PF00072">
    <property type="entry name" value="Response_reg"/>
    <property type="match status" value="1"/>
</dbReference>
<keyword evidence="2 7" id="KW-0597">Phosphoprotein</keyword>
<evidence type="ECO:0000256" key="6">
    <source>
        <dbReference type="ARBA" id="ARBA00024867"/>
    </source>
</evidence>
<evidence type="ECO:0000313" key="10">
    <source>
        <dbReference type="EMBL" id="QUI24505.1"/>
    </source>
</evidence>
<comment type="function">
    <text evidence="6">May play the central regulatory role in sporulation. It may be an element of the effector pathway responsible for the activation of sporulation genes in response to nutritional stress. Spo0A may act in concert with spo0H (a sigma factor) to control the expression of some genes that are critical to the sporulation process.</text>
</comment>
<dbReference type="SMART" id="SM00421">
    <property type="entry name" value="HTH_LUXR"/>
    <property type="match status" value="1"/>
</dbReference>
<sequence>MKIVIVDDDVLVSSSLKTIIEAKGFEVLATANSGEEAIRRYKEHQPDILLMDIRMGKISGLEAAETILNTFTKAKILFLTTFADDEYIITALKIGAKGYILKQHYNNIIPALNAVYSGQNVFGEEITSKLPSFMSNQVNKKDYGDYGISDKEFEIINLLSKGFSNKEMANELYLSEGTIRNYISVILEKLKLRDRTQLAIFYFKHLV</sequence>
<dbReference type="PRINTS" id="PR00038">
    <property type="entry name" value="HTHLUXR"/>
</dbReference>
<evidence type="ECO:0000313" key="11">
    <source>
        <dbReference type="Proteomes" id="UP000683246"/>
    </source>
</evidence>
<protein>
    <recommendedName>
        <fullName evidence="1">Stage 0 sporulation protein A homolog</fullName>
    </recommendedName>
</protein>
<dbReference type="PANTHER" id="PTHR43214:SF40">
    <property type="entry name" value="TRANSCRIPTIONAL REGULATORY PROTEIN LNRK"/>
    <property type="match status" value="1"/>
</dbReference>
<evidence type="ECO:0000256" key="2">
    <source>
        <dbReference type="ARBA" id="ARBA00022553"/>
    </source>
</evidence>
<evidence type="ECO:0000256" key="7">
    <source>
        <dbReference type="PROSITE-ProRule" id="PRU00169"/>
    </source>
</evidence>
<dbReference type="GO" id="GO:0003677">
    <property type="term" value="F:DNA binding"/>
    <property type="evidence" value="ECO:0007669"/>
    <property type="project" value="UniProtKB-KW"/>
</dbReference>
<evidence type="ECO:0000256" key="5">
    <source>
        <dbReference type="ARBA" id="ARBA00023163"/>
    </source>
</evidence>
<dbReference type="PROSITE" id="PS50043">
    <property type="entry name" value="HTH_LUXR_2"/>
    <property type="match status" value="1"/>
</dbReference>
<organism evidence="10 11">
    <name type="scientific">Vallitalea pronyensis</name>
    <dbReference type="NCBI Taxonomy" id="1348613"/>
    <lineage>
        <taxon>Bacteria</taxon>
        <taxon>Bacillati</taxon>
        <taxon>Bacillota</taxon>
        <taxon>Clostridia</taxon>
        <taxon>Lachnospirales</taxon>
        <taxon>Vallitaleaceae</taxon>
        <taxon>Vallitalea</taxon>
    </lineage>
</organism>
<dbReference type="KEGG" id="vpy:HZI73_20335"/>
<dbReference type="Pfam" id="PF00196">
    <property type="entry name" value="GerE"/>
    <property type="match status" value="1"/>
</dbReference>
<dbReference type="InterPro" id="IPR039420">
    <property type="entry name" value="WalR-like"/>
</dbReference>
<feature type="domain" description="HTH luxR-type" evidence="8">
    <location>
        <begin position="141"/>
        <end position="206"/>
    </location>
</feature>
<evidence type="ECO:0000256" key="1">
    <source>
        <dbReference type="ARBA" id="ARBA00018672"/>
    </source>
</evidence>
<evidence type="ECO:0000256" key="4">
    <source>
        <dbReference type="ARBA" id="ARBA00023125"/>
    </source>
</evidence>
<reference evidence="10" key="1">
    <citation type="submission" date="2020-07" db="EMBL/GenBank/DDBJ databases">
        <title>Vallitalea pronyensis genome.</title>
        <authorList>
            <person name="Postec A."/>
        </authorList>
    </citation>
    <scope>NUCLEOTIDE SEQUENCE</scope>
    <source>
        <strain evidence="10">FatNI3</strain>
    </source>
</reference>
<dbReference type="SUPFAM" id="SSF52172">
    <property type="entry name" value="CheY-like"/>
    <property type="match status" value="1"/>
</dbReference>
<dbReference type="PROSITE" id="PS50110">
    <property type="entry name" value="RESPONSE_REGULATORY"/>
    <property type="match status" value="1"/>
</dbReference>
<proteinExistence type="predicted"/>
<dbReference type="Gene3D" id="3.40.50.2300">
    <property type="match status" value="1"/>
</dbReference>
<dbReference type="PANTHER" id="PTHR43214">
    <property type="entry name" value="TWO-COMPONENT RESPONSE REGULATOR"/>
    <property type="match status" value="1"/>
</dbReference>
<dbReference type="RefSeq" id="WP_212695197.1">
    <property type="nucleotide sequence ID" value="NZ_CP058649.1"/>
</dbReference>
<keyword evidence="5" id="KW-0804">Transcription</keyword>
<dbReference type="InterPro" id="IPR001789">
    <property type="entry name" value="Sig_transdc_resp-reg_receiver"/>
</dbReference>
<dbReference type="EMBL" id="CP058649">
    <property type="protein sequence ID" value="QUI24505.1"/>
    <property type="molecule type" value="Genomic_DNA"/>
</dbReference>
<keyword evidence="4" id="KW-0238">DNA-binding</keyword>
<evidence type="ECO:0000259" key="9">
    <source>
        <dbReference type="PROSITE" id="PS50110"/>
    </source>
</evidence>
<evidence type="ECO:0000259" key="8">
    <source>
        <dbReference type="PROSITE" id="PS50043"/>
    </source>
</evidence>
<dbReference type="InterPro" id="IPR058245">
    <property type="entry name" value="NreC/VraR/RcsB-like_REC"/>
</dbReference>
<feature type="modified residue" description="4-aspartylphosphate" evidence="7">
    <location>
        <position position="52"/>
    </location>
</feature>
<keyword evidence="11" id="KW-1185">Reference proteome</keyword>
<feature type="domain" description="Response regulatory" evidence="9">
    <location>
        <begin position="2"/>
        <end position="117"/>
    </location>
</feature>
<keyword evidence="3" id="KW-0805">Transcription regulation</keyword>
<dbReference type="AlphaFoldDB" id="A0A8J8SI40"/>
<gene>
    <name evidence="10" type="ORF">HZI73_20335</name>
</gene>
<dbReference type="CDD" id="cd17535">
    <property type="entry name" value="REC_NarL-like"/>
    <property type="match status" value="1"/>
</dbReference>
<dbReference type="InterPro" id="IPR000792">
    <property type="entry name" value="Tscrpt_reg_LuxR_C"/>
</dbReference>
<evidence type="ECO:0000256" key="3">
    <source>
        <dbReference type="ARBA" id="ARBA00023015"/>
    </source>
</evidence>
<dbReference type="GO" id="GO:0006355">
    <property type="term" value="P:regulation of DNA-templated transcription"/>
    <property type="evidence" value="ECO:0007669"/>
    <property type="project" value="InterPro"/>
</dbReference>
<dbReference type="CDD" id="cd06170">
    <property type="entry name" value="LuxR_C_like"/>
    <property type="match status" value="1"/>
</dbReference>